<sequence>MILDNGYYQHALILEWQPIPISSTSTVRKLSTSKLSSHIYLCHQEGGNTLKITKVQAVIEKTVQDLLRDTS</sequence>
<keyword evidence="2" id="KW-1185">Reference proteome</keyword>
<reference evidence="1" key="1">
    <citation type="submission" date="2023-07" db="EMBL/GenBank/DDBJ databases">
        <authorList>
            <consortium name="CYATHOMIX"/>
        </authorList>
    </citation>
    <scope>NUCLEOTIDE SEQUENCE</scope>
    <source>
        <strain evidence="1">N/A</strain>
    </source>
</reference>
<dbReference type="Proteomes" id="UP001176961">
    <property type="component" value="Unassembled WGS sequence"/>
</dbReference>
<proteinExistence type="predicted"/>
<dbReference type="EMBL" id="CATQJL010000001">
    <property type="protein sequence ID" value="CAJ0590968.1"/>
    <property type="molecule type" value="Genomic_DNA"/>
</dbReference>
<protein>
    <submittedName>
        <fullName evidence="1">Uncharacterized protein</fullName>
    </submittedName>
</protein>
<comment type="caution">
    <text evidence="1">The sequence shown here is derived from an EMBL/GenBank/DDBJ whole genome shotgun (WGS) entry which is preliminary data.</text>
</comment>
<evidence type="ECO:0000313" key="1">
    <source>
        <dbReference type="EMBL" id="CAJ0590968.1"/>
    </source>
</evidence>
<evidence type="ECO:0000313" key="2">
    <source>
        <dbReference type="Proteomes" id="UP001176961"/>
    </source>
</evidence>
<gene>
    <name evidence="1" type="ORF">CYNAS_LOCUS2951</name>
</gene>
<accession>A0AA36DQS2</accession>
<dbReference type="AlphaFoldDB" id="A0AA36DQS2"/>
<organism evidence="1 2">
    <name type="scientific">Cylicocyclus nassatus</name>
    <name type="common">Nematode worm</name>
    <dbReference type="NCBI Taxonomy" id="53992"/>
    <lineage>
        <taxon>Eukaryota</taxon>
        <taxon>Metazoa</taxon>
        <taxon>Ecdysozoa</taxon>
        <taxon>Nematoda</taxon>
        <taxon>Chromadorea</taxon>
        <taxon>Rhabditida</taxon>
        <taxon>Rhabditina</taxon>
        <taxon>Rhabditomorpha</taxon>
        <taxon>Strongyloidea</taxon>
        <taxon>Strongylidae</taxon>
        <taxon>Cylicocyclus</taxon>
    </lineage>
</organism>
<name>A0AA36DQS2_CYLNA</name>